<dbReference type="InterPro" id="IPR002823">
    <property type="entry name" value="DUF112_TM"/>
</dbReference>
<feature type="transmembrane region" description="Helical" evidence="1">
    <location>
        <begin position="12"/>
        <end position="35"/>
    </location>
</feature>
<feature type="transmembrane region" description="Helical" evidence="1">
    <location>
        <begin position="414"/>
        <end position="430"/>
    </location>
</feature>
<keyword evidence="4" id="KW-1185">Reference proteome</keyword>
<keyword evidence="1" id="KW-0812">Transmembrane</keyword>
<dbReference type="PANTHER" id="PTHR35342:SF5">
    <property type="entry name" value="TRICARBOXYLIC TRANSPORT PROTEIN"/>
    <property type="match status" value="1"/>
</dbReference>
<feature type="transmembrane region" description="Helical" evidence="1">
    <location>
        <begin position="196"/>
        <end position="214"/>
    </location>
</feature>
<feature type="transmembrane region" description="Helical" evidence="1">
    <location>
        <begin position="356"/>
        <end position="377"/>
    </location>
</feature>
<proteinExistence type="predicted"/>
<dbReference type="STRING" id="415015.SAMN05660462_00281"/>
<evidence type="ECO:0000313" key="4">
    <source>
        <dbReference type="Proteomes" id="UP000198625"/>
    </source>
</evidence>
<dbReference type="RefSeq" id="WP_091726177.1">
    <property type="nucleotide sequence ID" value="NZ_FNQE01000002.1"/>
</dbReference>
<organism evidence="3 4">
    <name type="scientific">Proteiniborus ethanoligenes</name>
    <dbReference type="NCBI Taxonomy" id="415015"/>
    <lineage>
        <taxon>Bacteria</taxon>
        <taxon>Bacillati</taxon>
        <taxon>Bacillota</taxon>
        <taxon>Clostridia</taxon>
        <taxon>Eubacteriales</taxon>
        <taxon>Proteiniborus</taxon>
    </lineage>
</organism>
<keyword evidence="1" id="KW-1133">Transmembrane helix</keyword>
<evidence type="ECO:0000259" key="2">
    <source>
        <dbReference type="Pfam" id="PF01970"/>
    </source>
</evidence>
<protein>
    <submittedName>
        <fullName evidence="3">Putative tricarboxylic transport membrane protein</fullName>
    </submittedName>
</protein>
<feature type="transmembrane region" description="Helical" evidence="1">
    <location>
        <begin position="259"/>
        <end position="280"/>
    </location>
</feature>
<dbReference type="Proteomes" id="UP000198625">
    <property type="component" value="Unassembled WGS sequence"/>
</dbReference>
<feature type="transmembrane region" description="Helical" evidence="1">
    <location>
        <begin position="329"/>
        <end position="349"/>
    </location>
</feature>
<evidence type="ECO:0000313" key="3">
    <source>
        <dbReference type="EMBL" id="SDY54526.1"/>
    </source>
</evidence>
<accession>A0A1H3KR95</accession>
<reference evidence="3 4" key="1">
    <citation type="submission" date="2016-10" db="EMBL/GenBank/DDBJ databases">
        <authorList>
            <person name="de Groot N.N."/>
        </authorList>
    </citation>
    <scope>NUCLEOTIDE SEQUENCE [LARGE SCALE GENOMIC DNA]</scope>
    <source>
        <strain evidence="3 4">DSM 21650</strain>
    </source>
</reference>
<feature type="transmembrane region" description="Helical" evidence="1">
    <location>
        <begin position="465"/>
        <end position="487"/>
    </location>
</feature>
<feature type="transmembrane region" description="Helical" evidence="1">
    <location>
        <begin position="389"/>
        <end position="407"/>
    </location>
</feature>
<gene>
    <name evidence="3" type="ORF">SAMN05660462_00281</name>
</gene>
<feature type="transmembrane region" description="Helical" evidence="1">
    <location>
        <begin position="167"/>
        <end position="184"/>
    </location>
</feature>
<name>A0A1H3KR95_9FIRM</name>
<sequence length="498" mass="52436">MEHIIQSLSVVFSPISLVFMFVGTAFGIVCGALPGLGPSMAVILLLPFTYNMDPIVGIISLVAVNVGAQAGGSISSILLRVPGTPSAIATTFDGYPMALQGKAGRALGLAFTASAFGSIFSAIAMLASAPLLAKVALKFQSAEYFALALLGLSCISSLGAKNQAKSLLAGCLGLLLSTIGLDAINGAERFIFGQSWLYGGIDYIPVMIGAYAIAEVYKNISEKCGGCVDEGEVEKNAKFEFIKIKDILSKWTTYIKASIIGTIVGIIPAAGGSIAAFIAYSEEVRASKTPELFGTGMEEGVIAAEASNNGAVGGSLVPTLTLGIPGSPVAAIIMAAFMLHGLTPGPLLLKQQPTMLYSIFIGIIVSSLLMVVLGKYISKEFTKILKLPYPLLATLIMVLGVVGAFSLRNNFTDVIVLFGFSFVGYFFNKYKYSTSAFVLGLILGKIAENSMRKQLIVSDGSWMGFITRPISLVIIILSLMAFFSPLVKQIMNKKKAEA</sequence>
<feature type="transmembrane region" description="Helical" evidence="1">
    <location>
        <begin position="106"/>
        <end position="132"/>
    </location>
</feature>
<dbReference type="OrthoDB" id="9781349at2"/>
<dbReference type="PANTHER" id="PTHR35342">
    <property type="entry name" value="TRICARBOXYLIC TRANSPORT PROTEIN"/>
    <property type="match status" value="1"/>
</dbReference>
<keyword evidence="1" id="KW-0472">Membrane</keyword>
<dbReference type="EMBL" id="FNQE01000002">
    <property type="protein sequence ID" value="SDY54526.1"/>
    <property type="molecule type" value="Genomic_DNA"/>
</dbReference>
<dbReference type="AlphaFoldDB" id="A0A1H3KR95"/>
<feature type="transmembrane region" description="Helical" evidence="1">
    <location>
        <begin position="144"/>
        <end position="160"/>
    </location>
</feature>
<feature type="domain" description="DUF112" evidence="2">
    <location>
        <begin position="17"/>
        <end position="439"/>
    </location>
</feature>
<evidence type="ECO:0000256" key="1">
    <source>
        <dbReference type="SAM" id="Phobius"/>
    </source>
</evidence>
<dbReference type="Pfam" id="PF01970">
    <property type="entry name" value="TctA"/>
    <property type="match status" value="1"/>
</dbReference>